<name>A0A7H9BYI3_PARPN</name>
<dbReference type="RefSeq" id="WP_179921793.1">
    <property type="nucleotide sequence ID" value="NZ_CP058690.1"/>
</dbReference>
<dbReference type="AlphaFoldDB" id="A0A7H9BYI3"/>
<accession>A0A7H9BYI3</accession>
<protein>
    <submittedName>
        <fullName evidence="1">Uncharacterized protein</fullName>
    </submittedName>
</protein>
<sequence>MKKLFLIPALCLPLMAGQCEDDATIAARNVSKAADNFEISRRVVFYNGVTDSYILTVEGRCSMDLNSAGTAFNVICKTGPSDYKRHTLVLSDNTSAFVEQLEPATVSAYHYRVTFKPQSIIPDVDFRGDAGELTSNMSEVMQ</sequence>
<organism evidence="1 2">
    <name type="scientific">Paracoccus pantotrophus</name>
    <name type="common">Thiosphaera pantotropha</name>
    <dbReference type="NCBI Taxonomy" id="82367"/>
    <lineage>
        <taxon>Bacteria</taxon>
        <taxon>Pseudomonadati</taxon>
        <taxon>Pseudomonadota</taxon>
        <taxon>Alphaproteobacteria</taxon>
        <taxon>Rhodobacterales</taxon>
        <taxon>Paracoccaceae</taxon>
        <taxon>Paracoccus</taxon>
    </lineage>
</organism>
<reference evidence="1 2" key="1">
    <citation type="submission" date="2020-07" db="EMBL/GenBank/DDBJ databases">
        <title>The complete genome of Paracoccus pantotrophus ACCC 10489.</title>
        <authorList>
            <person name="Si Y."/>
        </authorList>
    </citation>
    <scope>NUCLEOTIDE SEQUENCE [LARGE SCALE GENOMIC DNA]</scope>
    <source>
        <strain evidence="2">ACCC 10489</strain>
    </source>
</reference>
<gene>
    <name evidence="1" type="ORF">HYQ43_17250</name>
</gene>
<proteinExistence type="predicted"/>
<evidence type="ECO:0000313" key="1">
    <source>
        <dbReference type="EMBL" id="QLH15878.1"/>
    </source>
</evidence>
<evidence type="ECO:0000313" key="2">
    <source>
        <dbReference type="Proteomes" id="UP000509322"/>
    </source>
</evidence>
<dbReference type="Pfam" id="PF25682">
    <property type="entry name" value="Phage_VG64"/>
    <property type="match status" value="1"/>
</dbReference>
<dbReference type="Proteomes" id="UP000509322">
    <property type="component" value="Chromosome 2"/>
</dbReference>
<dbReference type="EMBL" id="CP058690">
    <property type="protein sequence ID" value="QLH15878.1"/>
    <property type="molecule type" value="Genomic_DNA"/>
</dbReference>
<dbReference type="InterPro" id="IPR058243">
    <property type="entry name" value="Phage_VG64"/>
</dbReference>